<sequence>MLLVEFFLTDWPQYAICEDVVSPISSNRPTCSLILFKCLLFVNGYKYDPCFSTRCTT</sequence>
<reference evidence="1" key="2">
    <citation type="journal article" date="2015" name="Data Brief">
        <title>Shoot transcriptome of the giant reed, Arundo donax.</title>
        <authorList>
            <person name="Barrero R.A."/>
            <person name="Guerrero F.D."/>
            <person name="Moolhuijzen P."/>
            <person name="Goolsby J.A."/>
            <person name="Tidwell J."/>
            <person name="Bellgard S.E."/>
            <person name="Bellgard M.I."/>
        </authorList>
    </citation>
    <scope>NUCLEOTIDE SEQUENCE</scope>
    <source>
        <tissue evidence="1">Shoot tissue taken approximately 20 cm above the soil surface</tissue>
    </source>
</reference>
<reference evidence="1" key="1">
    <citation type="submission" date="2014-09" db="EMBL/GenBank/DDBJ databases">
        <authorList>
            <person name="Magalhaes I.L.F."/>
            <person name="Oliveira U."/>
            <person name="Santos F.R."/>
            <person name="Vidigal T.H.D.A."/>
            <person name="Brescovit A.D."/>
            <person name="Santos A.J."/>
        </authorList>
    </citation>
    <scope>NUCLEOTIDE SEQUENCE</scope>
    <source>
        <tissue evidence="1">Shoot tissue taken approximately 20 cm above the soil surface</tissue>
    </source>
</reference>
<proteinExistence type="predicted"/>
<name>A0A0A9AXC4_ARUDO</name>
<dbReference type="EMBL" id="GBRH01242129">
    <property type="protein sequence ID" value="JAD55766.1"/>
    <property type="molecule type" value="Transcribed_RNA"/>
</dbReference>
<protein>
    <submittedName>
        <fullName evidence="1">Uncharacterized protein</fullName>
    </submittedName>
</protein>
<organism evidence="1">
    <name type="scientific">Arundo donax</name>
    <name type="common">Giant reed</name>
    <name type="synonym">Donax arundinaceus</name>
    <dbReference type="NCBI Taxonomy" id="35708"/>
    <lineage>
        <taxon>Eukaryota</taxon>
        <taxon>Viridiplantae</taxon>
        <taxon>Streptophyta</taxon>
        <taxon>Embryophyta</taxon>
        <taxon>Tracheophyta</taxon>
        <taxon>Spermatophyta</taxon>
        <taxon>Magnoliopsida</taxon>
        <taxon>Liliopsida</taxon>
        <taxon>Poales</taxon>
        <taxon>Poaceae</taxon>
        <taxon>PACMAD clade</taxon>
        <taxon>Arundinoideae</taxon>
        <taxon>Arundineae</taxon>
        <taxon>Arundo</taxon>
    </lineage>
</organism>
<dbReference type="AlphaFoldDB" id="A0A0A9AXC4"/>
<evidence type="ECO:0000313" key="1">
    <source>
        <dbReference type="EMBL" id="JAD55766.1"/>
    </source>
</evidence>
<accession>A0A0A9AXC4</accession>